<gene>
    <name evidence="1" type="ORF">QWJ08_17250</name>
</gene>
<protein>
    <submittedName>
        <fullName evidence="1">Uncharacterized protein</fullName>
    </submittedName>
</protein>
<proteinExistence type="predicted"/>
<dbReference type="RefSeq" id="WP_289963149.1">
    <property type="nucleotide sequence ID" value="NZ_JAUEOZ010000002.1"/>
</dbReference>
<name>A0ABT7Y513_9VIBR</name>
<reference evidence="1" key="1">
    <citation type="submission" date="2024-05" db="EMBL/GenBank/DDBJ databases">
        <title>Genome Sequences of Four Agar- Degrading Marine Bacteria.</title>
        <authorList>
            <person name="Phillips E.K."/>
            <person name="Shaffer J.C."/>
            <person name="Henson M.W."/>
            <person name="Temperton B."/>
            <person name="Thrash C.J."/>
            <person name="Martin M.O."/>
        </authorList>
    </citation>
    <scope>NUCLEOTIDE SEQUENCE</scope>
    <source>
        <strain evidence="1">EKP203</strain>
    </source>
</reference>
<accession>A0ABT7Y513</accession>
<keyword evidence="2" id="KW-1185">Reference proteome</keyword>
<evidence type="ECO:0000313" key="1">
    <source>
        <dbReference type="EMBL" id="MDN2483093.1"/>
    </source>
</evidence>
<comment type="caution">
    <text evidence="1">The sequence shown here is derived from an EMBL/GenBank/DDBJ whole genome shotgun (WGS) entry which is preliminary data.</text>
</comment>
<organism evidence="1 2">
    <name type="scientific">Vibrio agarivorans</name>
    <dbReference type="NCBI Taxonomy" id="153622"/>
    <lineage>
        <taxon>Bacteria</taxon>
        <taxon>Pseudomonadati</taxon>
        <taxon>Pseudomonadota</taxon>
        <taxon>Gammaproteobacteria</taxon>
        <taxon>Vibrionales</taxon>
        <taxon>Vibrionaceae</taxon>
        <taxon>Vibrio</taxon>
    </lineage>
</organism>
<sequence length="108" mass="12706">MIDMEQFSRSMEFNHTGMQLLLTDFITHYHCPMTRLQSLCEEEDYLGLMTYASKLKMTLALFSDQDTPVKLAQLEHLAKHEFNPPEELMKNIQLDLEVVEQQIKQLTQ</sequence>
<dbReference type="Proteomes" id="UP001169719">
    <property type="component" value="Unassembled WGS sequence"/>
</dbReference>
<evidence type="ECO:0000313" key="2">
    <source>
        <dbReference type="Proteomes" id="UP001169719"/>
    </source>
</evidence>
<dbReference type="EMBL" id="JAUEOZ010000002">
    <property type="protein sequence ID" value="MDN2483093.1"/>
    <property type="molecule type" value="Genomic_DNA"/>
</dbReference>